<organism evidence="1">
    <name type="scientific">Rhizophora mucronata</name>
    <name type="common">Asiatic mangrove</name>
    <dbReference type="NCBI Taxonomy" id="61149"/>
    <lineage>
        <taxon>Eukaryota</taxon>
        <taxon>Viridiplantae</taxon>
        <taxon>Streptophyta</taxon>
        <taxon>Embryophyta</taxon>
        <taxon>Tracheophyta</taxon>
        <taxon>Spermatophyta</taxon>
        <taxon>Magnoliopsida</taxon>
        <taxon>eudicotyledons</taxon>
        <taxon>Gunneridae</taxon>
        <taxon>Pentapetalae</taxon>
        <taxon>rosids</taxon>
        <taxon>fabids</taxon>
        <taxon>Malpighiales</taxon>
        <taxon>Rhizophoraceae</taxon>
        <taxon>Rhizophora</taxon>
    </lineage>
</organism>
<proteinExistence type="predicted"/>
<evidence type="ECO:0000313" key="1">
    <source>
        <dbReference type="EMBL" id="MBX65024.1"/>
    </source>
</evidence>
<sequence>MSLMDTKSKIQSGKKAMWRRKLWKNTMWQWGSTRRKWCWMVLKKGYHCLKCGMCLYFHR</sequence>
<dbReference type="EMBL" id="GGEC01084540">
    <property type="protein sequence ID" value="MBX65024.1"/>
    <property type="molecule type" value="Transcribed_RNA"/>
</dbReference>
<protein>
    <submittedName>
        <fullName evidence="1">Uncharacterized protein</fullName>
    </submittedName>
</protein>
<name>A0A2P2QDP9_RHIMU</name>
<accession>A0A2P2QDP9</accession>
<dbReference type="AlphaFoldDB" id="A0A2P2QDP9"/>
<reference evidence="1" key="1">
    <citation type="submission" date="2018-02" db="EMBL/GenBank/DDBJ databases">
        <title>Rhizophora mucronata_Transcriptome.</title>
        <authorList>
            <person name="Meera S.P."/>
            <person name="Sreeshan A."/>
            <person name="Augustine A."/>
        </authorList>
    </citation>
    <scope>NUCLEOTIDE SEQUENCE</scope>
    <source>
        <tissue evidence="1">Leaf</tissue>
    </source>
</reference>